<evidence type="ECO:0000256" key="6">
    <source>
        <dbReference type="ARBA" id="ARBA00022989"/>
    </source>
</evidence>
<evidence type="ECO:0000256" key="9">
    <source>
        <dbReference type="ARBA" id="ARBA00023180"/>
    </source>
</evidence>
<evidence type="ECO:0000256" key="10">
    <source>
        <dbReference type="ARBA" id="ARBA00023303"/>
    </source>
</evidence>
<keyword evidence="6 12" id="KW-1133">Transmembrane helix</keyword>
<reference evidence="14 15" key="1">
    <citation type="journal article" date="2011" name="ISME J.">
        <title>Community ecology of hot spring cyanobacterial mats: predominant populations and their functional potential.</title>
        <authorList>
            <person name="Klatt C.G."/>
            <person name="Wood J.M."/>
            <person name="Rusch D.B."/>
            <person name="Bateson M.M."/>
            <person name="Hamamura N."/>
            <person name="Heidelberg J.F."/>
            <person name="Grossman A.R."/>
            <person name="Bhaya D."/>
            <person name="Cohan F.M."/>
            <person name="Kuhl M."/>
            <person name="Bryant D.A."/>
            <person name="Ward D.M."/>
        </authorList>
    </citation>
    <scope>NUCLEOTIDE SEQUENCE [LARGE SCALE GENOMIC DNA]</scope>
    <source>
        <strain evidence="14">OS</strain>
    </source>
</reference>
<evidence type="ECO:0000313" key="15">
    <source>
        <dbReference type="Proteomes" id="UP000266389"/>
    </source>
</evidence>
<evidence type="ECO:0000256" key="12">
    <source>
        <dbReference type="SAM" id="Phobius"/>
    </source>
</evidence>
<evidence type="ECO:0000256" key="2">
    <source>
        <dbReference type="ARBA" id="ARBA00022448"/>
    </source>
</evidence>
<evidence type="ECO:0000256" key="1">
    <source>
        <dbReference type="ARBA" id="ARBA00004141"/>
    </source>
</evidence>
<dbReference type="Gene3D" id="1.20.120.350">
    <property type="entry name" value="Voltage-gated potassium channels. Chain C"/>
    <property type="match status" value="1"/>
</dbReference>
<evidence type="ECO:0000256" key="5">
    <source>
        <dbReference type="ARBA" id="ARBA00022882"/>
    </source>
</evidence>
<feature type="domain" description="Ion transport" evidence="13">
    <location>
        <begin position="3"/>
        <end position="188"/>
    </location>
</feature>
<evidence type="ECO:0000256" key="8">
    <source>
        <dbReference type="ARBA" id="ARBA00023136"/>
    </source>
</evidence>
<keyword evidence="4" id="KW-0106">Calcium</keyword>
<dbReference type="EMBL" id="PHFL01000071">
    <property type="protein sequence ID" value="RFM23003.1"/>
    <property type="molecule type" value="Genomic_DNA"/>
</dbReference>
<dbReference type="Proteomes" id="UP000266389">
    <property type="component" value="Unassembled WGS sequence"/>
</dbReference>
<dbReference type="InterPro" id="IPR050599">
    <property type="entry name" value="VDCC_alpha-1_subunit"/>
</dbReference>
<dbReference type="PANTHER" id="PTHR45628">
    <property type="entry name" value="VOLTAGE-DEPENDENT CALCIUM CHANNEL TYPE A SUBUNIT ALPHA-1"/>
    <property type="match status" value="1"/>
</dbReference>
<protein>
    <recommendedName>
        <fullName evidence="13">Ion transport domain-containing protein</fullName>
    </recommendedName>
</protein>
<keyword evidence="2" id="KW-0813">Transport</keyword>
<accession>A0A395LWG6</accession>
<evidence type="ECO:0000259" key="13">
    <source>
        <dbReference type="Pfam" id="PF00520"/>
    </source>
</evidence>
<keyword evidence="10" id="KW-0407">Ion channel</keyword>
<evidence type="ECO:0000256" key="4">
    <source>
        <dbReference type="ARBA" id="ARBA00022837"/>
    </source>
</evidence>
<feature type="region of interest" description="Disordered" evidence="11">
    <location>
        <begin position="239"/>
        <end position="259"/>
    </location>
</feature>
<sequence length="259" mass="29769">MVLVAFVVELILGIGSHGRTPLKFFRDGWNIFDTVIVIACALPYVVPQEAMHTHFFAVLRLARVLRVLKLAEQLQELQIIINALFNSLPSLFYVFLLLVLYFYIYAVLGTDFFRTDCEEFESLPSALLTLFRVVTFDDWAALMKDLMKHHHPVGVALYFVTFIFFGAMIFLNLFIGIITSELAELREARAAVELKKRVETHTQGTDEDLRAMEEQLTNHLRHTELMLAQLAELRAKLRHDATKTHQSEHHAKLERADSP</sequence>
<evidence type="ECO:0000256" key="3">
    <source>
        <dbReference type="ARBA" id="ARBA00022692"/>
    </source>
</evidence>
<evidence type="ECO:0000256" key="7">
    <source>
        <dbReference type="ARBA" id="ARBA00023065"/>
    </source>
</evidence>
<dbReference type="Gene3D" id="1.10.287.70">
    <property type="match status" value="1"/>
</dbReference>
<proteinExistence type="predicted"/>
<comment type="caution">
    <text evidence="14">The sequence shown here is derived from an EMBL/GenBank/DDBJ whole genome shotgun (WGS) entry which is preliminary data.</text>
</comment>
<dbReference type="AlphaFoldDB" id="A0A395LWG6"/>
<keyword evidence="7" id="KW-0406">Ion transport</keyword>
<keyword evidence="5" id="KW-0851">Voltage-gated channel</keyword>
<dbReference type="PANTHER" id="PTHR45628:SF7">
    <property type="entry name" value="VOLTAGE-DEPENDENT CALCIUM CHANNEL TYPE A SUBUNIT ALPHA-1"/>
    <property type="match status" value="1"/>
</dbReference>
<dbReference type="Pfam" id="PF00520">
    <property type="entry name" value="Ion_trans"/>
    <property type="match status" value="1"/>
</dbReference>
<comment type="subcellular location">
    <subcellularLocation>
        <location evidence="1">Membrane</location>
        <topology evidence="1">Multi-pass membrane protein</topology>
    </subcellularLocation>
</comment>
<feature type="transmembrane region" description="Helical" evidence="12">
    <location>
        <begin position="79"/>
        <end position="104"/>
    </location>
</feature>
<dbReference type="GO" id="GO:0098703">
    <property type="term" value="P:calcium ion import across plasma membrane"/>
    <property type="evidence" value="ECO:0007669"/>
    <property type="project" value="TreeGrafter"/>
</dbReference>
<dbReference type="InterPro" id="IPR027359">
    <property type="entry name" value="Volt_channel_dom_sf"/>
</dbReference>
<gene>
    <name evidence="14" type="ORF">D0433_13265</name>
</gene>
<name>A0A395LWG6_9BACT</name>
<feature type="transmembrane region" description="Helical" evidence="12">
    <location>
        <begin position="155"/>
        <end position="179"/>
    </location>
</feature>
<keyword evidence="3 12" id="KW-0812">Transmembrane</keyword>
<evidence type="ECO:0000313" key="14">
    <source>
        <dbReference type="EMBL" id="RFM23003.1"/>
    </source>
</evidence>
<dbReference type="SUPFAM" id="SSF81324">
    <property type="entry name" value="Voltage-gated potassium channels"/>
    <property type="match status" value="1"/>
</dbReference>
<keyword evidence="9" id="KW-0325">Glycoprotein</keyword>
<dbReference type="GO" id="GO:0008331">
    <property type="term" value="F:high voltage-gated calcium channel activity"/>
    <property type="evidence" value="ECO:0007669"/>
    <property type="project" value="TreeGrafter"/>
</dbReference>
<dbReference type="GO" id="GO:0005891">
    <property type="term" value="C:voltage-gated calcium channel complex"/>
    <property type="evidence" value="ECO:0007669"/>
    <property type="project" value="TreeGrafter"/>
</dbReference>
<keyword evidence="8 12" id="KW-0472">Membrane</keyword>
<organism evidence="14 15">
    <name type="scientific">Candidatus Thermochlorobacter aerophilus</name>
    <dbReference type="NCBI Taxonomy" id="1868324"/>
    <lineage>
        <taxon>Bacteria</taxon>
        <taxon>Pseudomonadati</taxon>
        <taxon>Chlorobiota</taxon>
        <taxon>Chlorobiia</taxon>
        <taxon>Chlorobiales</taxon>
        <taxon>Candidatus Thermochlorobacteriaceae</taxon>
        <taxon>Candidatus Thermochlorobacter</taxon>
    </lineage>
</organism>
<feature type="transmembrane region" description="Helical" evidence="12">
    <location>
        <begin position="28"/>
        <end position="46"/>
    </location>
</feature>
<evidence type="ECO:0000256" key="11">
    <source>
        <dbReference type="SAM" id="MobiDB-lite"/>
    </source>
</evidence>
<dbReference type="InterPro" id="IPR005821">
    <property type="entry name" value="Ion_trans_dom"/>
</dbReference>